<reference evidence="1" key="1">
    <citation type="submission" date="2014-11" db="EMBL/GenBank/DDBJ databases">
        <authorList>
            <person name="Amaro Gonzalez C."/>
        </authorList>
    </citation>
    <scope>NUCLEOTIDE SEQUENCE</scope>
</reference>
<dbReference type="EMBL" id="GBXM01063792">
    <property type="protein sequence ID" value="JAH44785.1"/>
    <property type="molecule type" value="Transcribed_RNA"/>
</dbReference>
<proteinExistence type="predicted"/>
<dbReference type="AlphaFoldDB" id="A0A0E9SVX7"/>
<organism evidence="1">
    <name type="scientific">Anguilla anguilla</name>
    <name type="common">European freshwater eel</name>
    <name type="synonym">Muraena anguilla</name>
    <dbReference type="NCBI Taxonomy" id="7936"/>
    <lineage>
        <taxon>Eukaryota</taxon>
        <taxon>Metazoa</taxon>
        <taxon>Chordata</taxon>
        <taxon>Craniata</taxon>
        <taxon>Vertebrata</taxon>
        <taxon>Euteleostomi</taxon>
        <taxon>Actinopterygii</taxon>
        <taxon>Neopterygii</taxon>
        <taxon>Teleostei</taxon>
        <taxon>Anguilliformes</taxon>
        <taxon>Anguillidae</taxon>
        <taxon>Anguilla</taxon>
    </lineage>
</organism>
<name>A0A0E9SVX7_ANGAN</name>
<protein>
    <submittedName>
        <fullName evidence="1">Uncharacterized protein</fullName>
    </submittedName>
</protein>
<evidence type="ECO:0000313" key="1">
    <source>
        <dbReference type="EMBL" id="JAH44785.1"/>
    </source>
</evidence>
<accession>A0A0E9SVX7</accession>
<sequence>MSKEFHNHYNALMSHARHRHLAAVNLESNIFNSLFCLPKLCFISHLFCNSPSQLRATPLKILYSAFF</sequence>
<reference evidence="1" key="2">
    <citation type="journal article" date="2015" name="Fish Shellfish Immunol.">
        <title>Early steps in the European eel (Anguilla anguilla)-Vibrio vulnificus interaction in the gills: Role of the RtxA13 toxin.</title>
        <authorList>
            <person name="Callol A."/>
            <person name="Pajuelo D."/>
            <person name="Ebbesson L."/>
            <person name="Teles M."/>
            <person name="MacKenzie S."/>
            <person name="Amaro C."/>
        </authorList>
    </citation>
    <scope>NUCLEOTIDE SEQUENCE</scope>
</reference>